<organism evidence="1 2">
    <name type="scientific">Kineosporia babensis</name>
    <dbReference type="NCBI Taxonomy" id="499548"/>
    <lineage>
        <taxon>Bacteria</taxon>
        <taxon>Bacillati</taxon>
        <taxon>Actinomycetota</taxon>
        <taxon>Actinomycetes</taxon>
        <taxon>Kineosporiales</taxon>
        <taxon>Kineosporiaceae</taxon>
        <taxon>Kineosporia</taxon>
    </lineage>
</organism>
<dbReference type="CDD" id="cd07812">
    <property type="entry name" value="SRPBCC"/>
    <property type="match status" value="1"/>
</dbReference>
<dbReference type="EMBL" id="JAJOMB010000022">
    <property type="protein sequence ID" value="MCD5315530.1"/>
    <property type="molecule type" value="Genomic_DNA"/>
</dbReference>
<dbReference type="Gene3D" id="3.30.530.20">
    <property type="match status" value="1"/>
</dbReference>
<accession>A0A9X1NK32</accession>
<keyword evidence="2" id="KW-1185">Reference proteome</keyword>
<name>A0A9X1NK32_9ACTN</name>
<comment type="caution">
    <text evidence="1">The sequence shown here is derived from an EMBL/GenBank/DDBJ whole genome shotgun (WGS) entry which is preliminary data.</text>
</comment>
<dbReference type="Proteomes" id="UP001138997">
    <property type="component" value="Unassembled WGS sequence"/>
</dbReference>
<evidence type="ECO:0000313" key="2">
    <source>
        <dbReference type="Proteomes" id="UP001138997"/>
    </source>
</evidence>
<dbReference type="InterPro" id="IPR019587">
    <property type="entry name" value="Polyketide_cyclase/dehydratase"/>
</dbReference>
<protein>
    <submittedName>
        <fullName evidence="1">SRPBCC family protein</fullName>
    </submittedName>
</protein>
<dbReference type="AlphaFoldDB" id="A0A9X1NK32"/>
<proteinExistence type="predicted"/>
<reference evidence="1" key="1">
    <citation type="submission" date="2021-11" db="EMBL/GenBank/DDBJ databases">
        <title>Streptomyces corallinus and Kineosporia corallina sp. nov., two new coral-derived marine actinobacteria.</title>
        <authorList>
            <person name="Buangrab K."/>
            <person name="Sutthacheep M."/>
            <person name="Yeemin T."/>
            <person name="Harunari E."/>
            <person name="Igarashi Y."/>
            <person name="Sripreechasak P."/>
            <person name="Kanchanasin P."/>
            <person name="Tanasupawat S."/>
            <person name="Phongsopitanun W."/>
        </authorList>
    </citation>
    <scope>NUCLEOTIDE SEQUENCE</scope>
    <source>
        <strain evidence="1">JCM 31032</strain>
    </source>
</reference>
<gene>
    <name evidence="1" type="ORF">LR394_31995</name>
</gene>
<evidence type="ECO:0000313" key="1">
    <source>
        <dbReference type="EMBL" id="MCD5315530.1"/>
    </source>
</evidence>
<sequence length="170" mass="18175">MAQFRVEVPVAAPVAQVWARLTDWPAHAELAPLTTIRVIGPGNAPGSSFVARTGFGPLAFDDPMEIEEYRPPAATGLADPEGREEGTSAAARFRVRKTGWAVRGWIVAELFSGTGSSGRPTTRLVWTEEIRVPPEPLTRWAAPVIAAVAKAGYGAALRKMARQIEKGSDG</sequence>
<dbReference type="SUPFAM" id="SSF55961">
    <property type="entry name" value="Bet v1-like"/>
    <property type="match status" value="1"/>
</dbReference>
<dbReference type="InterPro" id="IPR023393">
    <property type="entry name" value="START-like_dom_sf"/>
</dbReference>
<dbReference type="Pfam" id="PF10604">
    <property type="entry name" value="Polyketide_cyc2"/>
    <property type="match status" value="1"/>
</dbReference>
<dbReference type="RefSeq" id="WP_231448350.1">
    <property type="nucleotide sequence ID" value="NZ_JAJOMB010000022.1"/>
</dbReference>